<dbReference type="OMA" id="INEPSHF"/>
<name>A0A0D3C1V1_BRAOL</name>
<dbReference type="AlphaFoldDB" id="A0A0D3C1V1"/>
<evidence type="ECO:0000313" key="10">
    <source>
        <dbReference type="Proteomes" id="UP000032141"/>
    </source>
</evidence>
<organism evidence="9 10">
    <name type="scientific">Brassica oleracea var. oleracea</name>
    <dbReference type="NCBI Taxonomy" id="109376"/>
    <lineage>
        <taxon>Eukaryota</taxon>
        <taxon>Viridiplantae</taxon>
        <taxon>Streptophyta</taxon>
        <taxon>Embryophyta</taxon>
        <taxon>Tracheophyta</taxon>
        <taxon>Spermatophyta</taxon>
        <taxon>Magnoliopsida</taxon>
        <taxon>eudicotyledons</taxon>
        <taxon>Gunneridae</taxon>
        <taxon>Pentapetalae</taxon>
        <taxon>rosids</taxon>
        <taxon>malvids</taxon>
        <taxon>Brassicales</taxon>
        <taxon>Brassicaceae</taxon>
        <taxon>Brassiceae</taxon>
        <taxon>Brassica</taxon>
    </lineage>
</organism>
<dbReference type="CDD" id="cd10017">
    <property type="entry name" value="B3_DNA"/>
    <property type="match status" value="2"/>
</dbReference>
<evidence type="ECO:0000256" key="1">
    <source>
        <dbReference type="ARBA" id="ARBA00004123"/>
    </source>
</evidence>
<feature type="region of interest" description="Disordered" evidence="7">
    <location>
        <begin position="201"/>
        <end position="231"/>
    </location>
</feature>
<keyword evidence="6" id="KW-0539">Nucleus</keyword>
<protein>
    <recommendedName>
        <fullName evidence="8">TF-B3 domain-containing protein</fullName>
    </recommendedName>
</protein>
<keyword evidence="2" id="KW-0677">Repeat</keyword>
<evidence type="ECO:0000256" key="6">
    <source>
        <dbReference type="ARBA" id="ARBA00023242"/>
    </source>
</evidence>
<evidence type="ECO:0000256" key="4">
    <source>
        <dbReference type="ARBA" id="ARBA00023125"/>
    </source>
</evidence>
<evidence type="ECO:0000313" key="9">
    <source>
        <dbReference type="EnsemblPlants" id="Bo4g154890.1"/>
    </source>
</evidence>
<dbReference type="GO" id="GO:0003677">
    <property type="term" value="F:DNA binding"/>
    <property type="evidence" value="ECO:0007669"/>
    <property type="project" value="UniProtKB-KW"/>
</dbReference>
<comment type="subcellular location">
    <subcellularLocation>
        <location evidence="1">Nucleus</location>
    </subcellularLocation>
</comment>
<evidence type="ECO:0000256" key="3">
    <source>
        <dbReference type="ARBA" id="ARBA00023015"/>
    </source>
</evidence>
<dbReference type="EnsemblPlants" id="Bo4g154890.1">
    <property type="protein sequence ID" value="Bo4g154890.1"/>
    <property type="gene ID" value="Bo4g154890"/>
</dbReference>
<dbReference type="InterPro" id="IPR003340">
    <property type="entry name" value="B3_DNA-bd"/>
</dbReference>
<dbReference type="InterPro" id="IPR039218">
    <property type="entry name" value="REM_fam"/>
</dbReference>
<accession>A0A0D3C1V1</accession>
<dbReference type="Proteomes" id="UP000032141">
    <property type="component" value="Chromosome C4"/>
</dbReference>
<dbReference type="Gene3D" id="2.40.330.10">
    <property type="entry name" value="DNA-binding pseudobarrel domain"/>
    <property type="match status" value="2"/>
</dbReference>
<evidence type="ECO:0000256" key="7">
    <source>
        <dbReference type="SAM" id="MobiDB-lite"/>
    </source>
</evidence>
<dbReference type="GO" id="GO:0005634">
    <property type="term" value="C:nucleus"/>
    <property type="evidence" value="ECO:0007669"/>
    <property type="project" value="UniProtKB-SubCell"/>
</dbReference>
<feature type="domain" description="TF-B3" evidence="8">
    <location>
        <begin position="106"/>
        <end position="203"/>
    </location>
</feature>
<keyword evidence="5" id="KW-0804">Transcription</keyword>
<keyword evidence="3" id="KW-0805">Transcription regulation</keyword>
<proteinExistence type="predicted"/>
<dbReference type="InterPro" id="IPR015300">
    <property type="entry name" value="DNA-bd_pseudobarrel_sf"/>
</dbReference>
<dbReference type="PROSITE" id="PS50863">
    <property type="entry name" value="B3"/>
    <property type="match status" value="2"/>
</dbReference>
<keyword evidence="10" id="KW-1185">Reference proteome</keyword>
<reference evidence="9 10" key="1">
    <citation type="journal article" date="2014" name="Genome Biol.">
        <title>Transcriptome and methylome profiling reveals relics of genome dominance in the mesopolyploid Brassica oleracea.</title>
        <authorList>
            <person name="Parkin I.A."/>
            <person name="Koh C."/>
            <person name="Tang H."/>
            <person name="Robinson S.J."/>
            <person name="Kagale S."/>
            <person name="Clarke W.E."/>
            <person name="Town C.D."/>
            <person name="Nixon J."/>
            <person name="Krishnakumar V."/>
            <person name="Bidwell S.L."/>
            <person name="Denoeud F."/>
            <person name="Belcram H."/>
            <person name="Links M.G."/>
            <person name="Just J."/>
            <person name="Clarke C."/>
            <person name="Bender T."/>
            <person name="Huebert T."/>
            <person name="Mason A.S."/>
            <person name="Pires J.C."/>
            <person name="Barker G."/>
            <person name="Moore J."/>
            <person name="Walley P.G."/>
            <person name="Manoli S."/>
            <person name="Batley J."/>
            <person name="Edwards D."/>
            <person name="Nelson M.N."/>
            <person name="Wang X."/>
            <person name="Paterson A.H."/>
            <person name="King G."/>
            <person name="Bancroft I."/>
            <person name="Chalhoub B."/>
            <person name="Sharpe A.G."/>
        </authorList>
    </citation>
    <scope>NUCLEOTIDE SEQUENCE</scope>
    <source>
        <strain evidence="9 10">cv. TO1000</strain>
    </source>
</reference>
<evidence type="ECO:0000256" key="2">
    <source>
        <dbReference type="ARBA" id="ARBA00022737"/>
    </source>
</evidence>
<dbReference type="Pfam" id="PF02362">
    <property type="entry name" value="B3"/>
    <property type="match status" value="2"/>
</dbReference>
<dbReference type="PANTHER" id="PTHR31674:SF62">
    <property type="entry name" value="B3 DOMAIN-CONTAINING PROTEIN REM14-RELATED"/>
    <property type="match status" value="1"/>
</dbReference>
<dbReference type="PANTHER" id="PTHR31674">
    <property type="entry name" value="B3 DOMAIN-CONTAINING PROTEIN REM-LIKE 3-RELATED"/>
    <property type="match status" value="1"/>
</dbReference>
<dbReference type="SUPFAM" id="SSF101936">
    <property type="entry name" value="DNA-binding pseudobarrel domain"/>
    <property type="match status" value="3"/>
</dbReference>
<feature type="domain" description="TF-B3" evidence="8">
    <location>
        <begin position="252"/>
        <end position="349"/>
    </location>
</feature>
<dbReference type="Gramene" id="Bo4g154890.1">
    <property type="protein sequence ID" value="Bo4g154890.1"/>
    <property type="gene ID" value="Bo4g154890"/>
</dbReference>
<evidence type="ECO:0000259" key="8">
    <source>
        <dbReference type="PROSITE" id="PS50863"/>
    </source>
</evidence>
<keyword evidence="4" id="KW-0238">DNA-binding</keyword>
<dbReference type="SMART" id="SM01019">
    <property type="entry name" value="B3"/>
    <property type="match status" value="2"/>
</dbReference>
<sequence length="354" mass="39918">MVVQLVQGRRLIGASTTVSGQARSNIGCAVGSVREREALGSVLGRAEAGAEVLDEFAIAHDLRIGDILIFRQEKDMAFHVTLLGPSGCEFQYESCSEEENNLDPSSFVANITRATLRYDTLGLPMKFSRENGLDTRCGEIVLMNDKGRTWKLNLKRKRSCGTMYITQGWRSFCSANGLRAGSFFTFKLIKKGGTQVLRLSPKEREDCSSEANEMESLSTETESDEESSQYEKQIKKHRSTWKASSSQSQNRFLTLALKPFNLEKYILYLPVRFSRSHGINEEAKMTLLDKNGVKWSTDLRSEETSDRIRLVGGWQEFFKANCMKPGESIIVKLIWEGDKSCVLKFCSKVKHETK</sequence>
<evidence type="ECO:0000256" key="5">
    <source>
        <dbReference type="ARBA" id="ARBA00023163"/>
    </source>
</evidence>
<dbReference type="HOGENOM" id="CLU_014437_2_1_1"/>
<reference evidence="9" key="2">
    <citation type="submission" date="2015-03" db="UniProtKB">
        <authorList>
            <consortium name="EnsemblPlants"/>
        </authorList>
    </citation>
    <scope>IDENTIFICATION</scope>
</reference>
<dbReference type="STRING" id="109376.A0A0D3C1V1"/>